<dbReference type="SUPFAM" id="SSF53756">
    <property type="entry name" value="UDP-Glycosyltransferase/glycogen phosphorylase"/>
    <property type="match status" value="1"/>
</dbReference>
<dbReference type="GO" id="GO:0016740">
    <property type="term" value="F:transferase activity"/>
    <property type="evidence" value="ECO:0007669"/>
    <property type="project" value="UniProtKB-KW"/>
</dbReference>
<keyword evidence="2" id="KW-0808">Transferase</keyword>
<accession>A0A3E0U5K4</accession>
<evidence type="ECO:0000256" key="1">
    <source>
        <dbReference type="SAM" id="MobiDB-lite"/>
    </source>
</evidence>
<feature type="region of interest" description="Disordered" evidence="1">
    <location>
        <begin position="1"/>
        <end position="33"/>
    </location>
</feature>
<reference evidence="3" key="1">
    <citation type="submission" date="2018-08" db="EMBL/GenBank/DDBJ databases">
        <title>Thalassotalea euphylliae genome.</title>
        <authorList>
            <person name="Summers S."/>
            <person name="Rice S.A."/>
            <person name="Freckelton M.L."/>
            <person name="Nedved B.T."/>
            <person name="Hadfield M.G."/>
        </authorList>
    </citation>
    <scope>NUCLEOTIDE SEQUENCE [LARGE SCALE GENOMIC DNA]</scope>
    <source>
        <strain evidence="3">H3</strain>
    </source>
</reference>
<gene>
    <name evidence="2" type="ORF">DXX94_15435</name>
</gene>
<dbReference type="Gene3D" id="3.40.50.11010">
    <property type="match status" value="1"/>
</dbReference>
<organism evidence="2 3">
    <name type="scientific">Thalassotalea euphylliae</name>
    <dbReference type="NCBI Taxonomy" id="1655234"/>
    <lineage>
        <taxon>Bacteria</taxon>
        <taxon>Pseudomonadati</taxon>
        <taxon>Pseudomonadota</taxon>
        <taxon>Gammaproteobacteria</taxon>
        <taxon>Alteromonadales</taxon>
        <taxon>Colwelliaceae</taxon>
        <taxon>Thalassotalea</taxon>
    </lineage>
</organism>
<dbReference type="RefSeq" id="WP_116017250.1">
    <property type="nucleotide sequence ID" value="NZ_QUOT01000001.1"/>
</dbReference>
<sequence>MNKSYAPKQREQVTHDPQAQQATATKGNSETSRPMVVFGEDWGKHPSSTQHLVKVLSTQRDIIWINSIGLRKPKFSWRDISRVFSKLKARFFNASDKAGKRMNGQYEQFGPHEQDVQDECTAQKLPASPYQFTVINPLVLPCTDQPILLWLNKFLLKRQLASAIDALSGRPIVWTSLPTAVDYLSIFESTEHECDCVYYCGDDFSALAGVDHEFVVSKEQELCERASTVFAASQPLLGKLPENKTVVIPHGVDCQLFQSDSVNNGCQGTPWPRDLPLGKPIAGFYGSISQWLDQALLQESALALPNWNFVLIGNIECDVSLLENQNNIYFLDAKPHDALPAYLQHWQVAMLPFKNSQQIRMCNPLKLREYLASGTPIASTYFNALAEYQHLVEVASEQHSFAKTIVAASRRASVQEKEARVSSVRQASWQQRAADAALYLPQS</sequence>
<dbReference type="EMBL" id="QUOT01000001">
    <property type="protein sequence ID" value="REL31994.1"/>
    <property type="molecule type" value="Genomic_DNA"/>
</dbReference>
<dbReference type="Gene3D" id="3.40.50.2000">
    <property type="entry name" value="Glycogen Phosphorylase B"/>
    <property type="match status" value="1"/>
</dbReference>
<evidence type="ECO:0000313" key="3">
    <source>
        <dbReference type="Proteomes" id="UP000256899"/>
    </source>
</evidence>
<keyword evidence="3" id="KW-1185">Reference proteome</keyword>
<evidence type="ECO:0000313" key="2">
    <source>
        <dbReference type="EMBL" id="REL31994.1"/>
    </source>
</evidence>
<feature type="compositionally biased region" description="Polar residues" evidence="1">
    <location>
        <begin position="15"/>
        <end position="32"/>
    </location>
</feature>
<protein>
    <submittedName>
        <fullName evidence="2">Glycosyltransferase family 1 protein</fullName>
    </submittedName>
</protein>
<name>A0A3E0U5K4_9GAMM</name>
<proteinExistence type="predicted"/>
<comment type="caution">
    <text evidence="2">The sequence shown here is derived from an EMBL/GenBank/DDBJ whole genome shotgun (WGS) entry which is preliminary data.</text>
</comment>
<dbReference type="Proteomes" id="UP000256899">
    <property type="component" value="Unassembled WGS sequence"/>
</dbReference>
<dbReference type="AlphaFoldDB" id="A0A3E0U5K4"/>